<evidence type="ECO:0000256" key="3">
    <source>
        <dbReference type="ARBA" id="ARBA00022723"/>
    </source>
</evidence>
<dbReference type="AlphaFoldDB" id="A0AAD9YZR9"/>
<dbReference type="PANTHER" id="PTHR24304:SF2">
    <property type="entry name" value="24-HYDROXYCHOLESTEROL 7-ALPHA-HYDROXYLASE"/>
    <property type="match status" value="1"/>
</dbReference>
<proteinExistence type="inferred from homology"/>
<dbReference type="InterPro" id="IPR050529">
    <property type="entry name" value="CYP450_sterol_14alpha_dmase"/>
</dbReference>
<comment type="caution">
    <text evidence="5">The sequence shown here is derived from an EMBL/GenBank/DDBJ whole genome shotgun (WGS) entry which is preliminary data.</text>
</comment>
<keyword evidence="3" id="KW-0479">Metal-binding</keyword>
<evidence type="ECO:0000256" key="2">
    <source>
        <dbReference type="ARBA" id="ARBA00022617"/>
    </source>
</evidence>
<accession>A0AAD9YZR9</accession>
<dbReference type="SUPFAM" id="SSF48264">
    <property type="entry name" value="Cytochrome P450"/>
    <property type="match status" value="1"/>
</dbReference>
<dbReference type="InterPro" id="IPR001128">
    <property type="entry name" value="Cyt_P450"/>
</dbReference>
<gene>
    <name evidence="5" type="ORF">OEA41_005033</name>
</gene>
<dbReference type="GO" id="GO:0016705">
    <property type="term" value="F:oxidoreductase activity, acting on paired donors, with incorporation or reduction of molecular oxygen"/>
    <property type="evidence" value="ECO:0007669"/>
    <property type="project" value="InterPro"/>
</dbReference>
<dbReference type="InterPro" id="IPR036396">
    <property type="entry name" value="Cyt_P450_sf"/>
</dbReference>
<evidence type="ECO:0000313" key="5">
    <source>
        <dbReference type="EMBL" id="KAK3168585.1"/>
    </source>
</evidence>
<dbReference type="PANTHER" id="PTHR24304">
    <property type="entry name" value="CYTOCHROME P450 FAMILY 7"/>
    <property type="match status" value="1"/>
</dbReference>
<dbReference type="GO" id="GO:0005506">
    <property type="term" value="F:iron ion binding"/>
    <property type="evidence" value="ECO:0007669"/>
    <property type="project" value="InterPro"/>
</dbReference>
<sequence>MVPCNYPPSATNAAFGERLLQLEPELMDTFVKFDNESWKMNYKLPGFMSEETHNAKDKIVATFKKYLALPKDQRTGEAWFIRTLETHMRGLEIEESDIAAMFVPPFWVNAYKLCFWVMAYLLYDPSLYAAVRTETDSAVTEGLTGLGSRLESFKRLVAVYNEVLRLNTASASVRTVVAPTHLEDVTLSAGAKGLIPYRQFHLNKNVFGDNADRFFGR</sequence>
<keyword evidence="2" id="KW-0349">Heme</keyword>
<dbReference type="Proteomes" id="UP001276659">
    <property type="component" value="Unassembled WGS sequence"/>
</dbReference>
<keyword evidence="6" id="KW-1185">Reference proteome</keyword>
<dbReference type="Pfam" id="PF00067">
    <property type="entry name" value="p450"/>
    <property type="match status" value="1"/>
</dbReference>
<evidence type="ECO:0000256" key="1">
    <source>
        <dbReference type="ARBA" id="ARBA00010617"/>
    </source>
</evidence>
<organism evidence="5 6">
    <name type="scientific">Lepraria neglecta</name>
    <dbReference type="NCBI Taxonomy" id="209136"/>
    <lineage>
        <taxon>Eukaryota</taxon>
        <taxon>Fungi</taxon>
        <taxon>Dikarya</taxon>
        <taxon>Ascomycota</taxon>
        <taxon>Pezizomycotina</taxon>
        <taxon>Lecanoromycetes</taxon>
        <taxon>OSLEUM clade</taxon>
        <taxon>Lecanoromycetidae</taxon>
        <taxon>Lecanorales</taxon>
        <taxon>Lecanorineae</taxon>
        <taxon>Stereocaulaceae</taxon>
        <taxon>Lepraria</taxon>
    </lineage>
</organism>
<protein>
    <submittedName>
        <fullName evidence="5">Uncharacterized protein</fullName>
    </submittedName>
</protein>
<comment type="similarity">
    <text evidence="1">Belongs to the cytochrome P450 family.</text>
</comment>
<evidence type="ECO:0000256" key="4">
    <source>
        <dbReference type="ARBA" id="ARBA00023004"/>
    </source>
</evidence>
<evidence type="ECO:0000313" key="6">
    <source>
        <dbReference type="Proteomes" id="UP001276659"/>
    </source>
</evidence>
<dbReference type="Gene3D" id="1.10.630.10">
    <property type="entry name" value="Cytochrome P450"/>
    <property type="match status" value="1"/>
</dbReference>
<dbReference type="GO" id="GO:0020037">
    <property type="term" value="F:heme binding"/>
    <property type="evidence" value="ECO:0007669"/>
    <property type="project" value="InterPro"/>
</dbReference>
<keyword evidence="4" id="KW-0408">Iron</keyword>
<dbReference type="GO" id="GO:0008395">
    <property type="term" value="F:steroid hydroxylase activity"/>
    <property type="evidence" value="ECO:0007669"/>
    <property type="project" value="TreeGrafter"/>
</dbReference>
<name>A0AAD9YZR9_9LECA</name>
<dbReference type="EMBL" id="JASNWA010000010">
    <property type="protein sequence ID" value="KAK3168585.1"/>
    <property type="molecule type" value="Genomic_DNA"/>
</dbReference>
<reference evidence="5" key="1">
    <citation type="submission" date="2022-11" db="EMBL/GenBank/DDBJ databases">
        <title>Chromosomal genome sequence assembly and mating type (MAT) locus characterization of the leprose asexual lichenized fungus Lepraria neglecta (Nyl.) Erichsen.</title>
        <authorList>
            <person name="Allen J.L."/>
            <person name="Pfeffer B."/>
        </authorList>
    </citation>
    <scope>NUCLEOTIDE SEQUENCE</scope>
    <source>
        <strain evidence="5">Allen 5258</strain>
    </source>
</reference>